<gene>
    <name evidence="1" type="ORF">A1O9_11716</name>
</gene>
<protein>
    <submittedName>
        <fullName evidence="1">Uncharacterized protein</fullName>
    </submittedName>
</protein>
<dbReference type="GeneID" id="25286613"/>
<reference evidence="1 2" key="1">
    <citation type="submission" date="2013-03" db="EMBL/GenBank/DDBJ databases">
        <title>The Genome Sequence of Exophiala aquamarina CBS 119918.</title>
        <authorList>
            <consortium name="The Broad Institute Genomics Platform"/>
            <person name="Cuomo C."/>
            <person name="de Hoog S."/>
            <person name="Gorbushina A."/>
            <person name="Walker B."/>
            <person name="Young S.K."/>
            <person name="Zeng Q."/>
            <person name="Gargeya S."/>
            <person name="Fitzgerald M."/>
            <person name="Haas B."/>
            <person name="Abouelleil A."/>
            <person name="Allen A.W."/>
            <person name="Alvarado L."/>
            <person name="Arachchi H.M."/>
            <person name="Berlin A.M."/>
            <person name="Chapman S.B."/>
            <person name="Gainer-Dewar J."/>
            <person name="Goldberg J."/>
            <person name="Griggs A."/>
            <person name="Gujja S."/>
            <person name="Hansen M."/>
            <person name="Howarth C."/>
            <person name="Imamovic A."/>
            <person name="Ireland A."/>
            <person name="Larimer J."/>
            <person name="McCowan C."/>
            <person name="Murphy C."/>
            <person name="Pearson M."/>
            <person name="Poon T.W."/>
            <person name="Priest M."/>
            <person name="Roberts A."/>
            <person name="Saif S."/>
            <person name="Shea T."/>
            <person name="Sisk P."/>
            <person name="Sykes S."/>
            <person name="Wortman J."/>
            <person name="Nusbaum C."/>
            <person name="Birren B."/>
        </authorList>
    </citation>
    <scope>NUCLEOTIDE SEQUENCE [LARGE SCALE GENOMIC DNA]</scope>
    <source>
        <strain evidence="1 2">CBS 119918</strain>
    </source>
</reference>
<organism evidence="1 2">
    <name type="scientific">Exophiala aquamarina CBS 119918</name>
    <dbReference type="NCBI Taxonomy" id="1182545"/>
    <lineage>
        <taxon>Eukaryota</taxon>
        <taxon>Fungi</taxon>
        <taxon>Dikarya</taxon>
        <taxon>Ascomycota</taxon>
        <taxon>Pezizomycotina</taxon>
        <taxon>Eurotiomycetes</taxon>
        <taxon>Chaetothyriomycetidae</taxon>
        <taxon>Chaetothyriales</taxon>
        <taxon>Herpotrichiellaceae</taxon>
        <taxon>Exophiala</taxon>
    </lineage>
</organism>
<dbReference type="STRING" id="1182545.A0A072P919"/>
<evidence type="ECO:0000313" key="2">
    <source>
        <dbReference type="Proteomes" id="UP000027920"/>
    </source>
</evidence>
<proteinExistence type="predicted"/>
<dbReference type="Proteomes" id="UP000027920">
    <property type="component" value="Unassembled WGS sequence"/>
</dbReference>
<comment type="caution">
    <text evidence="1">The sequence shown here is derived from an EMBL/GenBank/DDBJ whole genome shotgun (WGS) entry which is preliminary data.</text>
</comment>
<name>A0A072P919_9EURO</name>
<keyword evidence="2" id="KW-1185">Reference proteome</keyword>
<accession>A0A072P919</accession>
<sequence>MANGCMKGPAGKELLKTTILSANLSVNMWLPYCVISGQQALTSPFPRGNDGMRHDGSLWHIMGMLEPTVDARIAISNEIPANTSAGQQRQGNLREVLDGMHRDENGLSIKMKQRYVSAAVFQSNQDERPKLNKDPQNTIKRPPIPVHVCRTCGWTMPFL</sequence>
<dbReference type="AlphaFoldDB" id="A0A072P919"/>
<dbReference type="HOGENOM" id="CLU_1660764_0_0_1"/>
<dbReference type="RefSeq" id="XP_013254680.1">
    <property type="nucleotide sequence ID" value="XM_013399226.1"/>
</dbReference>
<dbReference type="VEuPathDB" id="FungiDB:A1O9_11716"/>
<evidence type="ECO:0000313" key="1">
    <source>
        <dbReference type="EMBL" id="KEF52090.1"/>
    </source>
</evidence>
<dbReference type="EMBL" id="AMGV01000019">
    <property type="protein sequence ID" value="KEF52090.1"/>
    <property type="molecule type" value="Genomic_DNA"/>
</dbReference>